<keyword evidence="2" id="KW-1133">Transmembrane helix</keyword>
<evidence type="ECO:0000256" key="1">
    <source>
        <dbReference type="SAM" id="MobiDB-lite"/>
    </source>
</evidence>
<dbReference type="GeneID" id="56028990"/>
<feature type="region of interest" description="Disordered" evidence="1">
    <location>
        <begin position="1"/>
        <end position="41"/>
    </location>
</feature>
<accession>A0A7D5KMG4</accession>
<dbReference type="EMBL" id="CP058529">
    <property type="protein sequence ID" value="QLG27702.1"/>
    <property type="molecule type" value="Genomic_DNA"/>
</dbReference>
<dbReference type="AlphaFoldDB" id="A0A7D5KMG4"/>
<dbReference type="KEGG" id="halg:HUG10_09115"/>
<dbReference type="OrthoDB" id="205781at2157"/>
<sequence length="107" mass="10793">MNSEADAGTSGSDGGYVHRPDDWDGESGVADDPGADGSDEGLGRTGTVLVAVVVLAFLVIPGIIYVRPAAPGELGLGFLTAMLVLPMLPAALLGATAVWSAVADRRD</sequence>
<name>A0A7D5KMG4_9EURY</name>
<evidence type="ECO:0000256" key="2">
    <source>
        <dbReference type="SAM" id="Phobius"/>
    </source>
</evidence>
<gene>
    <name evidence="3" type="ORF">HUG10_09115</name>
</gene>
<dbReference type="Pfam" id="PF25932">
    <property type="entry name" value="DUF7977"/>
    <property type="match status" value="1"/>
</dbReference>
<dbReference type="RefSeq" id="WP_179169277.1">
    <property type="nucleotide sequence ID" value="NZ_CP058529.1"/>
</dbReference>
<feature type="transmembrane region" description="Helical" evidence="2">
    <location>
        <begin position="78"/>
        <end position="102"/>
    </location>
</feature>
<proteinExistence type="predicted"/>
<evidence type="ECO:0000313" key="3">
    <source>
        <dbReference type="EMBL" id="QLG27702.1"/>
    </source>
</evidence>
<protein>
    <submittedName>
        <fullName evidence="3">Uncharacterized protein</fullName>
    </submittedName>
</protein>
<evidence type="ECO:0000313" key="4">
    <source>
        <dbReference type="Proteomes" id="UP000509750"/>
    </source>
</evidence>
<keyword evidence="2" id="KW-0812">Transmembrane</keyword>
<organism evidence="3 4">
    <name type="scientific">Halorarum halophilum</name>
    <dbReference type="NCBI Taxonomy" id="2743090"/>
    <lineage>
        <taxon>Archaea</taxon>
        <taxon>Methanobacteriati</taxon>
        <taxon>Methanobacteriota</taxon>
        <taxon>Stenosarchaea group</taxon>
        <taxon>Halobacteria</taxon>
        <taxon>Halobacteriales</taxon>
        <taxon>Haloferacaceae</taxon>
        <taxon>Halorarum</taxon>
    </lineage>
</organism>
<dbReference type="Proteomes" id="UP000509750">
    <property type="component" value="Chromosome"/>
</dbReference>
<keyword evidence="4" id="KW-1185">Reference proteome</keyword>
<reference evidence="3 4" key="1">
    <citation type="submission" date="2020-07" db="EMBL/GenBank/DDBJ databases">
        <title>Gai3-2, isolated from salt lake.</title>
        <authorList>
            <person name="Cui H."/>
            <person name="Shi X."/>
        </authorList>
    </citation>
    <scope>NUCLEOTIDE SEQUENCE [LARGE SCALE GENOMIC DNA]</scope>
    <source>
        <strain evidence="3 4">Gai3-2</strain>
    </source>
</reference>
<keyword evidence="2" id="KW-0472">Membrane</keyword>
<feature type="transmembrane region" description="Helical" evidence="2">
    <location>
        <begin position="48"/>
        <end position="66"/>
    </location>
</feature>
<dbReference type="InterPro" id="IPR058283">
    <property type="entry name" value="DUF7977"/>
</dbReference>